<evidence type="ECO:0000256" key="1">
    <source>
        <dbReference type="SAM" id="Phobius"/>
    </source>
</evidence>
<evidence type="ECO:0000313" key="3">
    <source>
        <dbReference type="Proteomes" id="UP001253463"/>
    </source>
</evidence>
<feature type="non-terminal residue" evidence="2">
    <location>
        <position position="1"/>
    </location>
</feature>
<sequence length="165" mass="18930">TEGIREIMALTWIDVADTAIKIGLGSLITALSGIAILKKTQSHELNKDRISFELERVTERKEKYVEFLAQSQALVQKYLNASCSCQGEDYINYLRIYNEIQIISDDVIRISAYELLCSVNEFIVINKSGLEREMRNSIRKNVDSCVGKMQKLAQRDIEKFRTMQT</sequence>
<evidence type="ECO:0000313" key="2">
    <source>
        <dbReference type="EMBL" id="ELN6934747.1"/>
    </source>
</evidence>
<protein>
    <submittedName>
        <fullName evidence="2">Uncharacterized protein</fullName>
    </submittedName>
</protein>
<proteinExistence type="predicted"/>
<keyword evidence="1" id="KW-1133">Transmembrane helix</keyword>
<keyword evidence="1" id="KW-0472">Membrane</keyword>
<dbReference type="EMBL" id="ABNSCA010000073">
    <property type="protein sequence ID" value="ELN6934747.1"/>
    <property type="molecule type" value="Genomic_DNA"/>
</dbReference>
<organism evidence="2 3">
    <name type="scientific">Vibrio navarrensis</name>
    <dbReference type="NCBI Taxonomy" id="29495"/>
    <lineage>
        <taxon>Bacteria</taxon>
        <taxon>Pseudomonadati</taxon>
        <taxon>Pseudomonadota</taxon>
        <taxon>Gammaproteobacteria</taxon>
        <taxon>Vibrionales</taxon>
        <taxon>Vibrionaceae</taxon>
        <taxon>Vibrio</taxon>
    </lineage>
</organism>
<dbReference type="Proteomes" id="UP001253463">
    <property type="component" value="Unassembled WGS sequence"/>
</dbReference>
<accession>A0AAI9GAM4</accession>
<name>A0AAI9GAM4_9VIBR</name>
<feature type="transmembrane region" description="Helical" evidence="1">
    <location>
        <begin position="18"/>
        <end position="37"/>
    </location>
</feature>
<keyword evidence="1" id="KW-0812">Transmembrane</keyword>
<reference evidence="2" key="1">
    <citation type="submission" date="2023-10" db="EMBL/GenBank/DDBJ databases">
        <authorList>
            <consortium name="PulseNet: The National Subtyping Network for Foodborne Disease Surveillance"/>
        </authorList>
    </citation>
    <scope>NUCLEOTIDE SEQUENCE</scope>
    <source>
        <strain evidence="2">PNUSAV004886</strain>
    </source>
</reference>
<comment type="caution">
    <text evidence="2">The sequence shown here is derived from an EMBL/GenBank/DDBJ whole genome shotgun (WGS) entry which is preliminary data.</text>
</comment>
<gene>
    <name evidence="2" type="ORF">RZY48_004279</name>
</gene>
<dbReference type="AlphaFoldDB" id="A0AAI9GAM4"/>